<evidence type="ECO:0000313" key="1">
    <source>
        <dbReference type="EMBL" id="MBX62043.1"/>
    </source>
</evidence>
<dbReference type="AlphaFoldDB" id="A0A2P2Q4Z6"/>
<accession>A0A2P2Q4Z6</accession>
<reference evidence="1" key="1">
    <citation type="submission" date="2018-02" db="EMBL/GenBank/DDBJ databases">
        <title>Rhizophora mucronata_Transcriptome.</title>
        <authorList>
            <person name="Meera S.P."/>
            <person name="Sreeshan A."/>
            <person name="Augustine A."/>
        </authorList>
    </citation>
    <scope>NUCLEOTIDE SEQUENCE</scope>
    <source>
        <tissue evidence="1">Leaf</tissue>
    </source>
</reference>
<proteinExistence type="predicted"/>
<protein>
    <submittedName>
        <fullName evidence="1">Uncharacterized protein</fullName>
    </submittedName>
</protein>
<name>A0A2P2Q4Z6_RHIMU</name>
<dbReference type="EMBL" id="GGEC01081559">
    <property type="protein sequence ID" value="MBX62043.1"/>
    <property type="molecule type" value="Transcribed_RNA"/>
</dbReference>
<sequence length="34" mass="3878">MECNVCFASFWNLGSIYNYENVATLAEQLISMLC</sequence>
<organism evidence="1">
    <name type="scientific">Rhizophora mucronata</name>
    <name type="common">Asiatic mangrove</name>
    <dbReference type="NCBI Taxonomy" id="61149"/>
    <lineage>
        <taxon>Eukaryota</taxon>
        <taxon>Viridiplantae</taxon>
        <taxon>Streptophyta</taxon>
        <taxon>Embryophyta</taxon>
        <taxon>Tracheophyta</taxon>
        <taxon>Spermatophyta</taxon>
        <taxon>Magnoliopsida</taxon>
        <taxon>eudicotyledons</taxon>
        <taxon>Gunneridae</taxon>
        <taxon>Pentapetalae</taxon>
        <taxon>rosids</taxon>
        <taxon>fabids</taxon>
        <taxon>Malpighiales</taxon>
        <taxon>Rhizophoraceae</taxon>
        <taxon>Rhizophora</taxon>
    </lineage>
</organism>